<evidence type="ECO:0000313" key="2">
    <source>
        <dbReference type="Proteomes" id="UP000593572"/>
    </source>
</evidence>
<dbReference type="Proteomes" id="UP000593572">
    <property type="component" value="Unassembled WGS sequence"/>
</dbReference>
<protein>
    <submittedName>
        <fullName evidence="1">Uncharacterized protein</fullName>
    </submittedName>
</protein>
<evidence type="ECO:0000313" key="1">
    <source>
        <dbReference type="EMBL" id="MBA0550555.1"/>
    </source>
</evidence>
<organism evidence="1 2">
    <name type="scientific">Gossypium lobatum</name>
    <dbReference type="NCBI Taxonomy" id="34289"/>
    <lineage>
        <taxon>Eukaryota</taxon>
        <taxon>Viridiplantae</taxon>
        <taxon>Streptophyta</taxon>
        <taxon>Embryophyta</taxon>
        <taxon>Tracheophyta</taxon>
        <taxon>Spermatophyta</taxon>
        <taxon>Magnoliopsida</taxon>
        <taxon>eudicotyledons</taxon>
        <taxon>Gunneridae</taxon>
        <taxon>Pentapetalae</taxon>
        <taxon>rosids</taxon>
        <taxon>malvids</taxon>
        <taxon>Malvales</taxon>
        <taxon>Malvaceae</taxon>
        <taxon>Malvoideae</taxon>
        <taxon>Gossypium</taxon>
    </lineage>
</organism>
<reference evidence="1 2" key="1">
    <citation type="journal article" date="2019" name="Genome Biol. Evol.">
        <title>Insights into the evolution of the New World diploid cottons (Gossypium, subgenus Houzingenia) based on genome sequencing.</title>
        <authorList>
            <person name="Grover C.E."/>
            <person name="Arick M.A. 2nd"/>
            <person name="Thrash A."/>
            <person name="Conover J.L."/>
            <person name="Sanders W.S."/>
            <person name="Peterson D.G."/>
            <person name="Frelichowski J.E."/>
            <person name="Scheffler J.A."/>
            <person name="Scheffler B.E."/>
            <person name="Wendel J.F."/>
        </authorList>
    </citation>
    <scope>NUCLEOTIDE SEQUENCE [LARGE SCALE GENOMIC DNA]</scope>
    <source>
        <strain evidence="1">157</strain>
        <tissue evidence="1">Leaf</tissue>
    </source>
</reference>
<keyword evidence="2" id="KW-1185">Reference proteome</keyword>
<proteinExistence type="predicted"/>
<dbReference type="EMBL" id="JABEZX010000002">
    <property type="protein sequence ID" value="MBA0550555.1"/>
    <property type="molecule type" value="Genomic_DNA"/>
</dbReference>
<dbReference type="AlphaFoldDB" id="A0A7J8LDN6"/>
<sequence>MVVSEVPLLLTQASQL</sequence>
<comment type="caution">
    <text evidence="1">The sequence shown here is derived from an EMBL/GenBank/DDBJ whole genome shotgun (WGS) entry which is preliminary data.</text>
</comment>
<name>A0A7J8LDN6_9ROSI</name>
<gene>
    <name evidence="1" type="ORF">Golob_021493</name>
</gene>
<accession>A0A7J8LDN6</accession>